<dbReference type="InterPro" id="IPR029026">
    <property type="entry name" value="tRNA_m1G_MTases_N"/>
</dbReference>
<evidence type="ECO:0000313" key="6">
    <source>
        <dbReference type="Proteomes" id="UP000228945"/>
    </source>
</evidence>
<dbReference type="SMART" id="SM00967">
    <property type="entry name" value="SpoU_sub_bind"/>
    <property type="match status" value="1"/>
</dbReference>
<dbReference type="InterPro" id="IPR001537">
    <property type="entry name" value="SpoU_MeTrfase"/>
</dbReference>
<evidence type="ECO:0000259" key="4">
    <source>
        <dbReference type="SMART" id="SM00967"/>
    </source>
</evidence>
<dbReference type="SUPFAM" id="SSF55315">
    <property type="entry name" value="L30e-like"/>
    <property type="match status" value="1"/>
</dbReference>
<dbReference type="GO" id="GO:0006396">
    <property type="term" value="P:RNA processing"/>
    <property type="evidence" value="ECO:0007669"/>
    <property type="project" value="InterPro"/>
</dbReference>
<dbReference type="EMBL" id="CP024201">
    <property type="protein sequence ID" value="ATQ42543.1"/>
    <property type="molecule type" value="Genomic_DNA"/>
</dbReference>
<proteinExistence type="predicted"/>
<dbReference type="PANTHER" id="PTHR46429:SF1">
    <property type="entry name" value="23S RRNA (GUANOSINE-2'-O-)-METHYLTRANSFERASE RLMB"/>
    <property type="match status" value="1"/>
</dbReference>
<evidence type="ECO:0000256" key="1">
    <source>
        <dbReference type="ARBA" id="ARBA00022603"/>
    </source>
</evidence>
<dbReference type="KEGG" id="cmb:CSW64_09050"/>
<dbReference type="AlphaFoldDB" id="A0A2D2AX26"/>
<dbReference type="InterPro" id="IPR029028">
    <property type="entry name" value="Alpha/beta_knot_MTases"/>
</dbReference>
<evidence type="ECO:0000256" key="3">
    <source>
        <dbReference type="SAM" id="MobiDB-lite"/>
    </source>
</evidence>
<gene>
    <name evidence="5" type="ORF">CSW64_09050</name>
</gene>
<dbReference type="InterPro" id="IPR004441">
    <property type="entry name" value="rRNA_MeTrfase_TrmH"/>
</dbReference>
<dbReference type="OrthoDB" id="9785673at2"/>
<dbReference type="GO" id="GO:0005829">
    <property type="term" value="C:cytosol"/>
    <property type="evidence" value="ECO:0007669"/>
    <property type="project" value="TreeGrafter"/>
</dbReference>
<dbReference type="Proteomes" id="UP000228945">
    <property type="component" value="Chromosome"/>
</dbReference>
<sequence>MSSSHERNDRKKGFRPRLEKAGKPRPQRVSGPDGKDWLWGVHPVEAALGNPARPAPKRILAAPDRAATLSRRFPQLRGIESVDAHEIARHLPQGASHQGLALRIDPPEPLSVDEIGADAGGVLLMLDQVTDPQNVGAIFRSAAAFGARGVILQDRHAPALSGALAKASAGAIDKIPHASAVNLSRALETLSELGWKIVGMDGASDVALADALDGSPTVIVMGSEGEGLRRLVAEHCDVLAKIPMPGGFESLNVSNAAAIALYEASRIRA</sequence>
<dbReference type="Pfam" id="PF00588">
    <property type="entry name" value="SpoU_methylase"/>
    <property type="match status" value="1"/>
</dbReference>
<accession>A0A2D2AX26</accession>
<name>A0A2D2AX26_9CAUL</name>
<protein>
    <submittedName>
        <fullName evidence="5">23S rRNA (Guanosine(2251)-2'-O)-methyltransferase RlmB</fullName>
    </submittedName>
</protein>
<dbReference type="InterPro" id="IPR029064">
    <property type="entry name" value="Ribosomal_eL30-like_sf"/>
</dbReference>
<dbReference type="RefSeq" id="WP_099621800.1">
    <property type="nucleotide sequence ID" value="NZ_CP024201.1"/>
</dbReference>
<feature type="domain" description="RNA 2-O ribose methyltransferase substrate binding" evidence="4">
    <location>
        <begin position="37"/>
        <end position="110"/>
    </location>
</feature>
<evidence type="ECO:0000313" key="5">
    <source>
        <dbReference type="EMBL" id="ATQ42543.1"/>
    </source>
</evidence>
<dbReference type="GO" id="GO:0032259">
    <property type="term" value="P:methylation"/>
    <property type="evidence" value="ECO:0007669"/>
    <property type="project" value="UniProtKB-KW"/>
</dbReference>
<dbReference type="PANTHER" id="PTHR46429">
    <property type="entry name" value="23S RRNA (GUANOSINE-2'-O-)-METHYLTRANSFERASE RLMB"/>
    <property type="match status" value="1"/>
</dbReference>
<feature type="compositionally biased region" description="Basic and acidic residues" evidence="3">
    <location>
        <begin position="1"/>
        <end position="22"/>
    </location>
</feature>
<reference evidence="5 6" key="1">
    <citation type="submission" date="2017-10" db="EMBL/GenBank/DDBJ databases">
        <title>Genome sequence of Caulobacter mirabilis FWC38.</title>
        <authorList>
            <person name="Fiebig A."/>
            <person name="Crosson S."/>
        </authorList>
    </citation>
    <scope>NUCLEOTIDE SEQUENCE [LARGE SCALE GENOMIC DNA]</scope>
    <source>
        <strain evidence="5 6">FWC 38</strain>
    </source>
</reference>
<dbReference type="NCBIfam" id="TIGR00186">
    <property type="entry name" value="rRNA_methyl_3"/>
    <property type="match status" value="1"/>
</dbReference>
<dbReference type="SUPFAM" id="SSF75217">
    <property type="entry name" value="alpha/beta knot"/>
    <property type="match status" value="1"/>
</dbReference>
<organism evidence="5 6">
    <name type="scientific">Caulobacter mirabilis</name>
    <dbReference type="NCBI Taxonomy" id="69666"/>
    <lineage>
        <taxon>Bacteria</taxon>
        <taxon>Pseudomonadati</taxon>
        <taxon>Pseudomonadota</taxon>
        <taxon>Alphaproteobacteria</taxon>
        <taxon>Caulobacterales</taxon>
        <taxon>Caulobacteraceae</taxon>
        <taxon>Caulobacter</taxon>
    </lineage>
</organism>
<keyword evidence="6" id="KW-1185">Reference proteome</keyword>
<dbReference type="GO" id="GO:0003723">
    <property type="term" value="F:RNA binding"/>
    <property type="evidence" value="ECO:0007669"/>
    <property type="project" value="InterPro"/>
</dbReference>
<feature type="region of interest" description="Disordered" evidence="3">
    <location>
        <begin position="1"/>
        <end position="36"/>
    </location>
</feature>
<dbReference type="InterPro" id="IPR013123">
    <property type="entry name" value="SpoU_subst-bd"/>
</dbReference>
<dbReference type="Gene3D" id="3.40.1280.10">
    <property type="match status" value="1"/>
</dbReference>
<keyword evidence="1 5" id="KW-0489">Methyltransferase</keyword>
<dbReference type="GO" id="GO:0008173">
    <property type="term" value="F:RNA methyltransferase activity"/>
    <property type="evidence" value="ECO:0007669"/>
    <property type="project" value="InterPro"/>
</dbReference>
<evidence type="ECO:0000256" key="2">
    <source>
        <dbReference type="ARBA" id="ARBA00022679"/>
    </source>
</evidence>
<keyword evidence="2 5" id="KW-0808">Transferase</keyword>
<dbReference type="CDD" id="cd18103">
    <property type="entry name" value="SpoU-like_RlmB"/>
    <property type="match status" value="1"/>
</dbReference>